<evidence type="ECO:0000256" key="1">
    <source>
        <dbReference type="ARBA" id="ARBA00022801"/>
    </source>
</evidence>
<dbReference type="GO" id="GO:0004525">
    <property type="term" value="F:ribonuclease III activity"/>
    <property type="evidence" value="ECO:0007669"/>
    <property type="project" value="InterPro"/>
</dbReference>
<feature type="region of interest" description="Disordered" evidence="2">
    <location>
        <begin position="1500"/>
        <end position="1537"/>
    </location>
</feature>
<accession>A0A0G4FNU5</accession>
<feature type="compositionally biased region" description="Basic and acidic residues" evidence="2">
    <location>
        <begin position="313"/>
        <end position="322"/>
    </location>
</feature>
<name>A0A0G4FNU5_VITBC</name>
<reference evidence="4 5" key="1">
    <citation type="submission" date="2014-11" db="EMBL/GenBank/DDBJ databases">
        <authorList>
            <person name="Zhu J."/>
            <person name="Qi W."/>
            <person name="Song R."/>
        </authorList>
    </citation>
    <scope>NUCLEOTIDE SEQUENCE [LARGE SCALE GENOMIC DNA]</scope>
</reference>
<feature type="domain" description="RNase III" evidence="3">
    <location>
        <begin position="1292"/>
        <end position="1349"/>
    </location>
</feature>
<dbReference type="CDD" id="cd00593">
    <property type="entry name" value="RIBOc"/>
    <property type="match status" value="2"/>
</dbReference>
<dbReference type="VEuPathDB" id="CryptoDB:Vbra_497"/>
<dbReference type="OrthoDB" id="416741at2759"/>
<proteinExistence type="predicted"/>
<feature type="region of interest" description="Disordered" evidence="2">
    <location>
        <begin position="261"/>
        <end position="348"/>
    </location>
</feature>
<organism evidence="4 5">
    <name type="scientific">Vitrella brassicaformis (strain CCMP3155)</name>
    <dbReference type="NCBI Taxonomy" id="1169540"/>
    <lineage>
        <taxon>Eukaryota</taxon>
        <taxon>Sar</taxon>
        <taxon>Alveolata</taxon>
        <taxon>Colpodellida</taxon>
        <taxon>Vitrellaceae</taxon>
        <taxon>Vitrella</taxon>
    </lineage>
</organism>
<feature type="compositionally biased region" description="Low complexity" evidence="2">
    <location>
        <begin position="404"/>
        <end position="422"/>
    </location>
</feature>
<dbReference type="SMART" id="SM00535">
    <property type="entry name" value="RIBOc"/>
    <property type="match status" value="2"/>
</dbReference>
<protein>
    <recommendedName>
        <fullName evidence="3">RNase III domain-containing protein</fullName>
    </recommendedName>
</protein>
<dbReference type="Gene3D" id="1.10.1520.10">
    <property type="entry name" value="Ribonuclease III domain"/>
    <property type="match status" value="2"/>
</dbReference>
<feature type="region of interest" description="Disordered" evidence="2">
    <location>
        <begin position="1093"/>
        <end position="1113"/>
    </location>
</feature>
<dbReference type="InterPro" id="IPR036389">
    <property type="entry name" value="RNase_III_sf"/>
</dbReference>
<keyword evidence="1" id="KW-0378">Hydrolase</keyword>
<dbReference type="InterPro" id="IPR000999">
    <property type="entry name" value="RNase_III_dom"/>
</dbReference>
<dbReference type="Pfam" id="PF00636">
    <property type="entry name" value="Ribonuclease_3"/>
    <property type="match status" value="2"/>
</dbReference>
<gene>
    <name evidence="4" type="ORF">Vbra_497</name>
</gene>
<feature type="domain" description="RNase III" evidence="3">
    <location>
        <begin position="1055"/>
        <end position="1237"/>
    </location>
</feature>
<sequence>MTPREFRDLLELRGLVHAPAVRISGKNLREKILRLRRSASGGVQRGELACATLPDDLWVWRDVERALDRSDPLCQVRVVQLPLAQPTEEEDLIAVYGGREAIPRSHRVPVVLGQLCGQLRHGKATPPKDVFVLHKPINNRGAVWLDCSDRRNEVYYVRQGRGWDVNARFHLVEEVGVGIPAVVLTSMPGRPIQPGDPLVVADDHLWFAQGTGGSSDLAEHIPTHITQHMPLAPHIGGTPAPDNVIKSSLCVREDAAVTEAVCGDGDGEGESAEPSPAVDQLMGDPTLYKDEGSKPTAELVGVSASVTVPSSEEPTRDDHRDGGGGGANSPLTEDGPASDRCSDSPDDNRLMDQYIQEIGAVALCQENDPPKEEAGSSSSGLFATTAAIDESFRRGDGVFVFRGATPTPTPTTTASTTPTSAPKMVEGPFGPRPAREQPVDVGNPRSSRYLKTDATFQRHSLQPSSCLVCWDDSNNVPFARVDLPDGYGVWDCDIFRDGRVGERRGYVTTVRLLVHLASLEAIYPSDTLIVRREKLLKASYHVRNNKLTSPVKVTESYFTLAATTATRRISSGTINDNAPYVPFSDWANVWTCASPAADSFYPATVAEDPSGPLPQPVCVPLVAEGLSALALNDGGAELPADGDTPGLLPIPKDHPIATAPIRARTPPQCTCWPSSLQPSLFKTDPEHPLPPVKRHFTMYTLSFTLASPHPKDMWLRANTRLPLAVMLPWAIKDTPEGVEGLVKVPAYCPWNNAGMCVEVREQRQGRIELTMDQMKALHDWLIRMSEMIDMRTFSDWSKWVPGDMTGNIPRDALLPPCVFVAPLVANQDTHSPDQPDHHHLDHTLPAIDWELVHASLHYIHTYPPGEKVSLVASRAHLEHMTGRRERPPYATDHPAVDRVMAALRSRGEQPVLISLMSDDETRQYRWLTLTDVMWDTASSEVQVEAEAQGEGEGEGETMTISLRDHLLKHDICTDVECPLDGANFVVHANFLRGGGRNILAEELRIPDMSVRLADTLHPPESMLIMPISPQVFECLTWVAGILFHMETHARCIEVHSKLLRDMNNHLEDRCPAAAAAPPVKLRFDLLQEALTAPSTHSRAGGDAAGGDGGDDQQWGVSSDYQRLEWFGDIVLKFAAAYGAFHRLDGTGRNGTQKEMTVLASQIKTNEHLKARTDAIGLGSALVSQPFHKRRPLEESRLCKGKAVAQRSQVLEEQSWRKHKTTADVMESVLGAVYLSNVPDGEREGSTCVDTHRGLLAAFTFIDAFISPGSAFPCLLDMFPEARVAVLKHCQPEQPIEQLWGWTFRRKGLLHRAGNEHSCVQIGVSETNETLEFLGDAVMELCMAHYLFFRKTLPMPLNTPTPAPTDTDTDLQQQQQQAFINQPTGALPDEKQLTAVKQALVNNDTLSRKFLDRIIEAKRSVGGVSIGDVLRVGDEHQRAILDDCQNRYQRLGWEGVKSHSSARKTVADFYEALVGATYLDCFSLEEVWRVIQKDLTVESLPIEDPPEEGEDAKEPSAPVAKKAPTPSAISSNTNTAARPTATANVTTAAAIASSPTAAAEGGAAAAPAPGLSAGAGPFLPAYAFHTDLPEGAFSYASPSLLFRPHRGPQMLLGYRQEVVVVRSENKGDQPFAPYFRVWDYDHYKKDNLDDPNAYLGTWRLLLNLTDLEKAPLLPTDTLRERRKKLAAASYYVLTGSRSVPHPCVDLANLNTEGPSVGPYIPFHLWDASGETADEYYASYLASPMPHLPCPIDRDPTLLSRYVNDPIFAKQADGRGIDEKAAEQRVFACPEKMVSLKRQVVRGGGAGGGGGGGSAAEQQQLSMVNSADLAIVSRRHVYPFTESFPAAPFDVVCSPPGSPREGGDVGRFQLHEGGGVCVDGFWWMDRRGMCGIKGGEEDD</sequence>
<feature type="region of interest" description="Disordered" evidence="2">
    <location>
        <begin position="402"/>
        <end position="444"/>
    </location>
</feature>
<dbReference type="STRING" id="1169540.A0A0G4FNU5"/>
<evidence type="ECO:0000313" key="5">
    <source>
        <dbReference type="Proteomes" id="UP000041254"/>
    </source>
</evidence>
<evidence type="ECO:0000313" key="4">
    <source>
        <dbReference type="EMBL" id="CEM15899.1"/>
    </source>
</evidence>
<dbReference type="GO" id="GO:0006396">
    <property type="term" value="P:RNA processing"/>
    <property type="evidence" value="ECO:0007669"/>
    <property type="project" value="InterPro"/>
</dbReference>
<dbReference type="PANTHER" id="PTHR14950:SF37">
    <property type="entry name" value="ENDORIBONUCLEASE DICER"/>
    <property type="match status" value="1"/>
</dbReference>
<dbReference type="PANTHER" id="PTHR14950">
    <property type="entry name" value="DICER-RELATED"/>
    <property type="match status" value="1"/>
</dbReference>
<evidence type="ECO:0000259" key="3">
    <source>
        <dbReference type="PROSITE" id="PS50142"/>
    </source>
</evidence>
<dbReference type="PROSITE" id="PS50142">
    <property type="entry name" value="RNASE_3_2"/>
    <property type="match status" value="2"/>
</dbReference>
<dbReference type="SUPFAM" id="SSF69065">
    <property type="entry name" value="RNase III domain-like"/>
    <property type="match status" value="2"/>
</dbReference>
<dbReference type="InParanoid" id="A0A0G4FNU5"/>
<dbReference type="PROSITE" id="PS00517">
    <property type="entry name" value="RNASE_3_1"/>
    <property type="match status" value="1"/>
</dbReference>
<dbReference type="EMBL" id="CDMY01000473">
    <property type="protein sequence ID" value="CEM15899.1"/>
    <property type="molecule type" value="Genomic_DNA"/>
</dbReference>
<keyword evidence="5" id="KW-1185">Reference proteome</keyword>
<dbReference type="Proteomes" id="UP000041254">
    <property type="component" value="Unassembled WGS sequence"/>
</dbReference>
<evidence type="ECO:0000256" key="2">
    <source>
        <dbReference type="SAM" id="MobiDB-lite"/>
    </source>
</evidence>